<evidence type="ECO:0000256" key="3">
    <source>
        <dbReference type="ARBA" id="ARBA00023242"/>
    </source>
</evidence>
<evidence type="ECO:0000313" key="7">
    <source>
        <dbReference type="Proteomes" id="UP001152523"/>
    </source>
</evidence>
<dbReference type="Pfam" id="PF01585">
    <property type="entry name" value="G-patch"/>
    <property type="match status" value="1"/>
</dbReference>
<feature type="region of interest" description="Disordered" evidence="4">
    <location>
        <begin position="436"/>
        <end position="459"/>
    </location>
</feature>
<keyword evidence="3" id="KW-0539">Nucleus</keyword>
<accession>A0AAV0EXA4</accession>
<protein>
    <recommendedName>
        <fullName evidence="5">G-patch domain-containing protein</fullName>
    </recommendedName>
</protein>
<dbReference type="AlphaFoldDB" id="A0AAV0EXA4"/>
<evidence type="ECO:0000259" key="5">
    <source>
        <dbReference type="PROSITE" id="PS50174"/>
    </source>
</evidence>
<feature type="domain" description="G-patch" evidence="5">
    <location>
        <begin position="474"/>
        <end position="520"/>
    </location>
</feature>
<keyword evidence="7" id="KW-1185">Reference proteome</keyword>
<feature type="region of interest" description="Disordered" evidence="4">
    <location>
        <begin position="1"/>
        <end position="21"/>
    </location>
</feature>
<dbReference type="PANTHER" id="PTHR13948">
    <property type="entry name" value="RNA-BINDING PROTEIN"/>
    <property type="match status" value="1"/>
</dbReference>
<organism evidence="6 7">
    <name type="scientific">Cuscuta epithymum</name>
    <dbReference type="NCBI Taxonomy" id="186058"/>
    <lineage>
        <taxon>Eukaryota</taxon>
        <taxon>Viridiplantae</taxon>
        <taxon>Streptophyta</taxon>
        <taxon>Embryophyta</taxon>
        <taxon>Tracheophyta</taxon>
        <taxon>Spermatophyta</taxon>
        <taxon>Magnoliopsida</taxon>
        <taxon>eudicotyledons</taxon>
        <taxon>Gunneridae</taxon>
        <taxon>Pentapetalae</taxon>
        <taxon>asterids</taxon>
        <taxon>lamiids</taxon>
        <taxon>Solanales</taxon>
        <taxon>Convolvulaceae</taxon>
        <taxon>Cuscuteae</taxon>
        <taxon>Cuscuta</taxon>
        <taxon>Cuscuta subgen. Cuscuta</taxon>
    </lineage>
</organism>
<dbReference type="GO" id="GO:0003723">
    <property type="term" value="F:RNA binding"/>
    <property type="evidence" value="ECO:0007669"/>
    <property type="project" value="UniProtKB-KW"/>
</dbReference>
<dbReference type="EMBL" id="CAMAPF010000948">
    <property type="protein sequence ID" value="CAH9127877.1"/>
    <property type="molecule type" value="Genomic_DNA"/>
</dbReference>
<gene>
    <name evidence="6" type="ORF">CEPIT_LOCUS28667</name>
</gene>
<sequence length="525" mass="58328">MALTSDLESPEPEPPQTDDGFVWDVNTQLYYHSNTGFYYDPQAEWYYSSRDGHYYKFENGNYILIHSDQVDVSQRGTSDSTGPNVAFQNEQYTCPHYPNEESSSLVEFYDETAGTNSVKNSEDHKGGIENELPENPPPSEWYVLKRHSYLNALILGMTGLFYNLTILPSMDFNIRLEDTLIDLYLSNYPNQSTHAISDTTVPEDNNGLLDGLNVSAADAGSDDMNELEEGEWVPDDHLLSSCSNENALDEGTSLEEENWQAQYGQVTRPDEDSLLSDIHVINLWDWSLVKRRRKEKKHKVAVLVGRLAKRSIKLHPSMPSSGGLLRTAPICEVHLDLVRVKSGNIYRLRNPSSQYLASLSNYDSSNPTKDWCFPQILMDRLVRTDTTSSQGCDSKAPAGVVGQKDISLSSEQISAFNKSRGHVYRDRAAERRALHNGIGVGPGQKSSFDSGPNTSTSVSPEEAMAESLNASFGTGSYARRVLESMGWKEGEALGSSNKGLIEPLQAKGNMGNAGLGWDHRGRRSS</sequence>
<comment type="caution">
    <text evidence="6">The sequence shown here is derived from an EMBL/GenBank/DDBJ whole genome shotgun (WGS) entry which is preliminary data.</text>
</comment>
<dbReference type="InterPro" id="IPR041591">
    <property type="entry name" value="OCRE"/>
</dbReference>
<dbReference type="Pfam" id="PF17780">
    <property type="entry name" value="OCRE"/>
    <property type="match status" value="1"/>
</dbReference>
<evidence type="ECO:0000256" key="4">
    <source>
        <dbReference type="SAM" id="MobiDB-lite"/>
    </source>
</evidence>
<feature type="region of interest" description="Disordered" evidence="4">
    <location>
        <begin position="504"/>
        <end position="525"/>
    </location>
</feature>
<dbReference type="InterPro" id="IPR000467">
    <property type="entry name" value="G_patch_dom"/>
</dbReference>
<dbReference type="GO" id="GO:0005634">
    <property type="term" value="C:nucleus"/>
    <property type="evidence" value="ECO:0007669"/>
    <property type="project" value="UniProtKB-SubCell"/>
</dbReference>
<dbReference type="GO" id="GO:0000398">
    <property type="term" value="P:mRNA splicing, via spliceosome"/>
    <property type="evidence" value="ECO:0007669"/>
    <property type="project" value="TreeGrafter"/>
</dbReference>
<name>A0AAV0EXA4_9ASTE</name>
<evidence type="ECO:0000313" key="6">
    <source>
        <dbReference type="EMBL" id="CAH9127877.1"/>
    </source>
</evidence>
<dbReference type="CDD" id="cd16074">
    <property type="entry name" value="OCRE"/>
    <property type="match status" value="1"/>
</dbReference>
<feature type="compositionally biased region" description="Polar residues" evidence="4">
    <location>
        <begin position="444"/>
        <end position="459"/>
    </location>
</feature>
<evidence type="ECO:0000256" key="1">
    <source>
        <dbReference type="ARBA" id="ARBA00004123"/>
    </source>
</evidence>
<reference evidence="6" key="1">
    <citation type="submission" date="2022-07" db="EMBL/GenBank/DDBJ databases">
        <authorList>
            <person name="Macas J."/>
            <person name="Novak P."/>
            <person name="Neumann P."/>
        </authorList>
    </citation>
    <scope>NUCLEOTIDE SEQUENCE</scope>
</reference>
<dbReference type="Proteomes" id="UP001152523">
    <property type="component" value="Unassembled WGS sequence"/>
</dbReference>
<dbReference type="PROSITE" id="PS50174">
    <property type="entry name" value="G_PATCH"/>
    <property type="match status" value="1"/>
</dbReference>
<feature type="region of interest" description="Disordered" evidence="4">
    <location>
        <begin position="113"/>
        <end position="137"/>
    </location>
</feature>
<dbReference type="SMART" id="SM00443">
    <property type="entry name" value="G_patch"/>
    <property type="match status" value="1"/>
</dbReference>
<dbReference type="PANTHER" id="PTHR13948:SF38">
    <property type="entry name" value="D111_G-PATCH DOMAIN-CONTAINING PROTEIN"/>
    <property type="match status" value="1"/>
</dbReference>
<comment type="subcellular location">
    <subcellularLocation>
        <location evidence="1">Nucleus</location>
    </subcellularLocation>
</comment>
<keyword evidence="2" id="KW-0694">RNA-binding</keyword>
<proteinExistence type="predicted"/>
<evidence type="ECO:0000256" key="2">
    <source>
        <dbReference type="ARBA" id="ARBA00022884"/>
    </source>
</evidence>